<dbReference type="InterPro" id="IPR037012">
    <property type="entry name" value="NanQ/TabA/YiaL_sf"/>
</dbReference>
<gene>
    <name evidence="1" type="ORF">HQ865_02710</name>
</gene>
<organism evidence="1 2">
    <name type="scientific">Mucilaginibacter mali</name>
    <dbReference type="NCBI Taxonomy" id="2740462"/>
    <lineage>
        <taxon>Bacteria</taxon>
        <taxon>Pseudomonadati</taxon>
        <taxon>Bacteroidota</taxon>
        <taxon>Sphingobacteriia</taxon>
        <taxon>Sphingobacteriales</taxon>
        <taxon>Sphingobacteriaceae</taxon>
        <taxon>Mucilaginibacter</taxon>
    </lineage>
</organism>
<dbReference type="GO" id="GO:0005829">
    <property type="term" value="C:cytosol"/>
    <property type="evidence" value="ECO:0007669"/>
    <property type="project" value="TreeGrafter"/>
</dbReference>
<dbReference type="Pfam" id="PF04074">
    <property type="entry name" value="DUF386"/>
    <property type="match status" value="1"/>
</dbReference>
<dbReference type="InterPro" id="IPR004375">
    <property type="entry name" value="NanQ/TabA/YiaL"/>
</dbReference>
<dbReference type="Proteomes" id="UP000505355">
    <property type="component" value="Chromosome"/>
</dbReference>
<keyword evidence="2" id="KW-1185">Reference proteome</keyword>
<dbReference type="RefSeq" id="WP_173413413.1">
    <property type="nucleotide sequence ID" value="NZ_CP054139.1"/>
</dbReference>
<dbReference type="Gene3D" id="2.60.120.370">
    <property type="entry name" value="YhcH/YjgK/YiaL"/>
    <property type="match status" value="1"/>
</dbReference>
<dbReference type="NCBIfam" id="TIGR00022">
    <property type="entry name" value="YhcH/YjgK/YiaL family protein"/>
    <property type="match status" value="1"/>
</dbReference>
<dbReference type="SUPFAM" id="SSF51197">
    <property type="entry name" value="Clavaminate synthase-like"/>
    <property type="match status" value="1"/>
</dbReference>
<dbReference type="AlphaFoldDB" id="A0A7D4TKH5"/>
<dbReference type="PANTHER" id="PTHR34986">
    <property type="entry name" value="EVOLVED BETA-GALACTOSIDASE SUBUNIT BETA"/>
    <property type="match status" value="1"/>
</dbReference>
<proteinExistence type="predicted"/>
<dbReference type="KEGG" id="mmab:HQ865_02710"/>
<accession>A0A7D4TKH5</accession>
<name>A0A7D4TKH5_9SPHI</name>
<dbReference type="EMBL" id="CP054139">
    <property type="protein sequence ID" value="QKJ28713.1"/>
    <property type="molecule type" value="Genomic_DNA"/>
</dbReference>
<evidence type="ECO:0000313" key="2">
    <source>
        <dbReference type="Proteomes" id="UP000505355"/>
    </source>
</evidence>
<sequence length="148" mass="16369">MIIDKLENSGQYVALHPGFKAAFDHLASIDLNALEVGKYEVDGVKYAVMAKDGVAPEVAAEKFECHNKNIDIQVLISGVESMGWKPRNDCSQPKGEYNAEKDVTFYADKPEMQFTLNAGEFVIFYPNDVHAPMIGDGFIKKLVVKVAI</sequence>
<protein>
    <submittedName>
        <fullName evidence="1">YhcH/YjgK/YiaL family protein</fullName>
    </submittedName>
</protein>
<reference evidence="1 2" key="1">
    <citation type="submission" date="2020-05" db="EMBL/GenBank/DDBJ databases">
        <title>Mucilaginibacter mali sp. nov.</title>
        <authorList>
            <person name="Kim H.S."/>
            <person name="Lee K.C."/>
            <person name="Suh M.K."/>
            <person name="Kim J.-S."/>
            <person name="Han K.-I."/>
            <person name="Eom M.K."/>
            <person name="Shin Y.K."/>
            <person name="Lee J.-S."/>
        </authorList>
    </citation>
    <scope>NUCLEOTIDE SEQUENCE [LARGE SCALE GENOMIC DNA]</scope>
    <source>
        <strain evidence="1 2">G2-14</strain>
    </source>
</reference>
<dbReference type="PANTHER" id="PTHR34986:SF1">
    <property type="entry name" value="PROTEIN YIAL"/>
    <property type="match status" value="1"/>
</dbReference>
<evidence type="ECO:0000313" key="1">
    <source>
        <dbReference type="EMBL" id="QKJ28713.1"/>
    </source>
</evidence>